<dbReference type="CDD" id="cd11527">
    <property type="entry name" value="NTP-PPase_dUTPase"/>
    <property type="match status" value="1"/>
</dbReference>
<gene>
    <name evidence="1" type="primary">dut</name>
    <name evidence="1" type="ORF">CCON33237_1576</name>
</gene>
<dbReference type="GeneID" id="28663254"/>
<dbReference type="KEGG" id="ccoc:CCON33237_1576"/>
<dbReference type="Gene3D" id="1.10.4010.10">
    <property type="entry name" value="Type II deoxyuridine triphosphatase"/>
    <property type="match status" value="1"/>
</dbReference>
<dbReference type="InterPro" id="IPR014871">
    <property type="entry name" value="dUTPase/dCTP_pyrophosphatase"/>
</dbReference>
<dbReference type="RefSeq" id="WP_054197146.1">
    <property type="nucleotide sequence ID" value="NZ_CABMKQ010000040.1"/>
</dbReference>
<evidence type="ECO:0000313" key="2">
    <source>
        <dbReference type="Proteomes" id="UP000066049"/>
    </source>
</evidence>
<organism evidence="1 2">
    <name type="scientific">Campylobacter concisus</name>
    <dbReference type="NCBI Taxonomy" id="199"/>
    <lineage>
        <taxon>Bacteria</taxon>
        <taxon>Pseudomonadati</taxon>
        <taxon>Campylobacterota</taxon>
        <taxon>Epsilonproteobacteria</taxon>
        <taxon>Campylobacterales</taxon>
        <taxon>Campylobacteraceae</taxon>
        <taxon>Campylobacter</taxon>
    </lineage>
</organism>
<dbReference type="SUPFAM" id="SSF101386">
    <property type="entry name" value="all-alpha NTP pyrophosphatases"/>
    <property type="match status" value="1"/>
</dbReference>
<dbReference type="Proteomes" id="UP000066049">
    <property type="component" value="Chromosome"/>
</dbReference>
<evidence type="ECO:0000313" key="1">
    <source>
        <dbReference type="EMBL" id="ALF48225.1"/>
    </source>
</evidence>
<dbReference type="PATRIC" id="fig|199.248.peg.1625"/>
<name>A0A0M5TIA3_9BACT</name>
<accession>A0A0M5TIA3</accession>
<reference evidence="2" key="1">
    <citation type="submission" date="2015-08" db="EMBL/GenBank/DDBJ databases">
        <title>Comparative genomics of the Campylobacter concisus group.</title>
        <authorList>
            <person name="Miller W.G."/>
            <person name="Yee E."/>
            <person name="Chapman M.H."/>
            <person name="Huynh S."/>
            <person name="Bono J.L."/>
            <person name="On S.L.W."/>
            <person name="St Leger J."/>
            <person name="Foster G."/>
            <person name="Parker C.T."/>
        </authorList>
    </citation>
    <scope>NUCLEOTIDE SEQUENCE [LARGE SCALE GENOMIC DNA]</scope>
    <source>
        <strain evidence="2">ATCC 33237</strain>
    </source>
</reference>
<protein>
    <submittedName>
        <fullName evidence="1">dUTPase, dimeric</fullName>
        <ecNumber evidence="1">3.6.1.23</ecNumber>
    </submittedName>
</protein>
<dbReference type="AlphaFoldDB" id="A0A0M5TIA3"/>
<sequence length="231" mass="27286">MNERTIILEMLKMQQSLNDETNGLGWENGYTNKNKLISWRRCIYMECAELIDSFAWKHWKSIDAKTDEQNLRIEVVDIWHFIMSLALQIYKSKKLGDIETLADDICQSSGFSEFCKEPLRIEDESIYEIMNDVEMLIHECSGFDYDIFDILKIYFSMSLKCGVNLYSLYECYIAKNVLNRFRQDNGYKEGSYKKNWNGREDNEVMSEILSNGVSKIDEIYVALEHEYKKVK</sequence>
<dbReference type="GO" id="GO:0004170">
    <property type="term" value="F:dUTP diphosphatase activity"/>
    <property type="evidence" value="ECO:0007669"/>
    <property type="project" value="UniProtKB-EC"/>
</dbReference>
<proteinExistence type="predicted"/>
<keyword evidence="1" id="KW-0378">Hydrolase</keyword>
<dbReference type="EC" id="3.6.1.23" evidence="1"/>
<dbReference type="Pfam" id="PF08761">
    <property type="entry name" value="dUTPase_2"/>
    <property type="match status" value="1"/>
</dbReference>
<dbReference type="EMBL" id="CP012541">
    <property type="protein sequence ID" value="ALF48225.1"/>
    <property type="molecule type" value="Genomic_DNA"/>
</dbReference>